<comment type="caution">
    <text evidence="2">The sequence shown here is derived from an EMBL/GenBank/DDBJ whole genome shotgun (WGS) entry which is preliminary data.</text>
</comment>
<evidence type="ECO:0000313" key="3">
    <source>
        <dbReference type="Proteomes" id="UP000192536"/>
    </source>
</evidence>
<dbReference type="Gene3D" id="3.20.20.150">
    <property type="entry name" value="Divalent-metal-dependent TIM barrel enzymes"/>
    <property type="match status" value="1"/>
</dbReference>
<keyword evidence="2" id="KW-0670">Pyruvate</keyword>
<dbReference type="PANTHER" id="PTHR12110:SF21">
    <property type="entry name" value="XYLOSE ISOMERASE-LIKE TIM BARREL DOMAIN-CONTAINING PROTEIN"/>
    <property type="match status" value="1"/>
</dbReference>
<dbReference type="Proteomes" id="UP000192536">
    <property type="component" value="Unassembled WGS sequence"/>
</dbReference>
<name>A0A1X0WA04_9GAMM</name>
<accession>A0A1X0WA04</accession>
<evidence type="ECO:0000259" key="1">
    <source>
        <dbReference type="Pfam" id="PF01261"/>
    </source>
</evidence>
<feature type="domain" description="Xylose isomerase-like TIM barrel" evidence="1">
    <location>
        <begin position="23"/>
        <end position="268"/>
    </location>
</feature>
<proteinExistence type="predicted"/>
<keyword evidence="3" id="KW-1185">Reference proteome</keyword>
<dbReference type="InterPro" id="IPR050312">
    <property type="entry name" value="IolE/XylAMocC-like"/>
</dbReference>
<dbReference type="AlphaFoldDB" id="A0A1X0WA04"/>
<dbReference type="InterPro" id="IPR036237">
    <property type="entry name" value="Xyl_isomerase-like_sf"/>
</dbReference>
<protein>
    <submittedName>
        <fullName evidence="2">4-hydroxyphenylpyruvate dioxygenase</fullName>
    </submittedName>
</protein>
<organism evidence="2 3">
    <name type="scientific">Rouxiella badensis</name>
    <dbReference type="NCBI Taxonomy" id="1646377"/>
    <lineage>
        <taxon>Bacteria</taxon>
        <taxon>Pseudomonadati</taxon>
        <taxon>Pseudomonadota</taxon>
        <taxon>Gammaproteobacteria</taxon>
        <taxon>Enterobacterales</taxon>
        <taxon>Yersiniaceae</taxon>
        <taxon>Rouxiella</taxon>
    </lineage>
</organism>
<sequence length="279" mass="31141">MKKAENPLFINTVCLGGTTDDKLRAAHDAGFQQVELWRQDVEASGGDTAGIKTLLQKLPVGLTDYQVLLDFDGAPDSIREDKRHEALRMLDTAVALGATLLLTPACTHKECVGERIEEDLRWLARQAGQRGLRIAYEGMAWSTKINNTADAWKMVQRVNEPNLGLVVDAFHIFVRQRTVADLHGIPMDKIFLVQLSDLSEQPDPENLIDTARHRRLLPGQGKFPIHTLIEYLQEQDYTGPLGLEVFSDVLKAQDPASVARQAMKALQETCFGKTHQFSN</sequence>
<dbReference type="SUPFAM" id="SSF51658">
    <property type="entry name" value="Xylose isomerase-like"/>
    <property type="match status" value="1"/>
</dbReference>
<dbReference type="STRING" id="1646377.BS640_20365"/>
<keyword evidence="2" id="KW-0223">Dioxygenase</keyword>
<evidence type="ECO:0000313" key="2">
    <source>
        <dbReference type="EMBL" id="ORJ23612.1"/>
    </source>
</evidence>
<dbReference type="GO" id="GO:0051213">
    <property type="term" value="F:dioxygenase activity"/>
    <property type="evidence" value="ECO:0007669"/>
    <property type="project" value="UniProtKB-KW"/>
</dbReference>
<keyword evidence="2" id="KW-0560">Oxidoreductase</keyword>
<dbReference type="InterPro" id="IPR013022">
    <property type="entry name" value="Xyl_isomerase-like_TIM-brl"/>
</dbReference>
<dbReference type="EMBL" id="MRWE01000047">
    <property type="protein sequence ID" value="ORJ23612.1"/>
    <property type="molecule type" value="Genomic_DNA"/>
</dbReference>
<dbReference type="RefSeq" id="WP_084913236.1">
    <property type="nucleotide sequence ID" value="NZ_JBAUUI010000034.1"/>
</dbReference>
<reference evidence="2 3" key="1">
    <citation type="journal article" date="2017" name="Int. J. Syst. Evol. Microbiol.">
        <title>Rouxiella badensis sp. nov. and Rouxiella silvae sp. nov. isolated from peat bog soil in Germany and emendation of the genus description.</title>
        <authorList>
            <person name="Le Fleche-Mateos A."/>
            <person name="Kugler J.H."/>
            <person name="Hansen S.H."/>
            <person name="Syldatk C."/>
            <person name="Hausmann R."/>
            <person name="Lomprez F."/>
            <person name="Vandenbogaert M."/>
            <person name="Manuguerra J.C."/>
            <person name="Grimont P.A."/>
        </authorList>
    </citation>
    <scope>NUCLEOTIDE SEQUENCE [LARGE SCALE GENOMIC DNA]</scope>
    <source>
        <strain evidence="2 3">DSM 100043</strain>
    </source>
</reference>
<gene>
    <name evidence="2" type="ORF">BS640_20365</name>
</gene>
<dbReference type="PANTHER" id="PTHR12110">
    <property type="entry name" value="HYDROXYPYRUVATE ISOMERASE"/>
    <property type="match status" value="1"/>
</dbReference>
<dbReference type="Pfam" id="PF01261">
    <property type="entry name" value="AP_endonuc_2"/>
    <property type="match status" value="1"/>
</dbReference>